<keyword evidence="3" id="KW-1003">Cell membrane</keyword>
<dbReference type="Gene3D" id="3.80.10.10">
    <property type="entry name" value="Ribonuclease Inhibitor"/>
    <property type="match status" value="5"/>
</dbReference>
<accession>A0ABD3IGZ0</accession>
<keyword evidence="6 13" id="KW-0732">Signal</keyword>
<keyword evidence="8 12" id="KW-1133">Transmembrane helix</keyword>
<dbReference type="Pfam" id="PF23598">
    <property type="entry name" value="LRR_14"/>
    <property type="match status" value="1"/>
</dbReference>
<dbReference type="Pfam" id="PF13855">
    <property type="entry name" value="LRR_8"/>
    <property type="match status" value="2"/>
</dbReference>
<evidence type="ECO:0000259" key="15">
    <source>
        <dbReference type="Pfam" id="PF23598"/>
    </source>
</evidence>
<dbReference type="FunFam" id="3.80.10.10:FF:001362">
    <property type="entry name" value="Lrr receptor-like serinethreonine-protein kinase gso2"/>
    <property type="match status" value="1"/>
</dbReference>
<dbReference type="GO" id="GO:0005886">
    <property type="term" value="C:plasma membrane"/>
    <property type="evidence" value="ECO:0007669"/>
    <property type="project" value="UniProtKB-SubCell"/>
</dbReference>
<evidence type="ECO:0000256" key="13">
    <source>
        <dbReference type="SAM" id="SignalP"/>
    </source>
</evidence>
<keyword evidence="5 12" id="KW-0812">Transmembrane</keyword>
<feature type="domain" description="Disease resistance R13L4/SHOC-2-like LRR" evidence="15">
    <location>
        <begin position="113"/>
        <end position="368"/>
    </location>
</feature>
<evidence type="ECO:0000256" key="1">
    <source>
        <dbReference type="ARBA" id="ARBA00004251"/>
    </source>
</evidence>
<evidence type="ECO:0000313" key="16">
    <source>
        <dbReference type="EMBL" id="KAL3714174.1"/>
    </source>
</evidence>
<dbReference type="PANTHER" id="PTHR48063">
    <property type="entry name" value="LRR RECEPTOR-LIKE KINASE"/>
    <property type="match status" value="1"/>
</dbReference>
<dbReference type="PANTHER" id="PTHR48063:SF112">
    <property type="entry name" value="RECEPTOR LIKE PROTEIN 30-LIKE"/>
    <property type="match status" value="1"/>
</dbReference>
<evidence type="ECO:0000256" key="2">
    <source>
        <dbReference type="ARBA" id="ARBA00009592"/>
    </source>
</evidence>
<keyword evidence="10" id="KW-0675">Receptor</keyword>
<dbReference type="InterPro" id="IPR013210">
    <property type="entry name" value="LRR_N_plant-typ"/>
</dbReference>
<dbReference type="EMBL" id="JBJKBG010000011">
    <property type="protein sequence ID" value="KAL3714174.1"/>
    <property type="molecule type" value="Genomic_DNA"/>
</dbReference>
<dbReference type="InterPro" id="IPR003591">
    <property type="entry name" value="Leu-rich_rpt_typical-subtyp"/>
</dbReference>
<feature type="signal peptide" evidence="13">
    <location>
        <begin position="1"/>
        <end position="27"/>
    </location>
</feature>
<organism evidence="16 17">
    <name type="scientific">Eucalyptus globulus</name>
    <name type="common">Tasmanian blue gum</name>
    <dbReference type="NCBI Taxonomy" id="34317"/>
    <lineage>
        <taxon>Eukaryota</taxon>
        <taxon>Viridiplantae</taxon>
        <taxon>Streptophyta</taxon>
        <taxon>Embryophyta</taxon>
        <taxon>Tracheophyta</taxon>
        <taxon>Spermatophyta</taxon>
        <taxon>Magnoliopsida</taxon>
        <taxon>eudicotyledons</taxon>
        <taxon>Gunneridae</taxon>
        <taxon>Pentapetalae</taxon>
        <taxon>rosids</taxon>
        <taxon>malvids</taxon>
        <taxon>Myrtales</taxon>
        <taxon>Myrtaceae</taxon>
        <taxon>Myrtoideae</taxon>
        <taxon>Eucalypteae</taxon>
        <taxon>Eucalyptus</taxon>
    </lineage>
</organism>
<evidence type="ECO:0000256" key="11">
    <source>
        <dbReference type="ARBA" id="ARBA00023180"/>
    </source>
</evidence>
<dbReference type="SUPFAM" id="SSF52047">
    <property type="entry name" value="RNI-like"/>
    <property type="match status" value="2"/>
</dbReference>
<keyword evidence="11" id="KW-0325">Glycoprotein</keyword>
<dbReference type="Pfam" id="PF00560">
    <property type="entry name" value="LRR_1"/>
    <property type="match status" value="6"/>
</dbReference>
<keyword evidence="7" id="KW-0677">Repeat</keyword>
<keyword evidence="9 12" id="KW-0472">Membrane</keyword>
<evidence type="ECO:0000256" key="3">
    <source>
        <dbReference type="ARBA" id="ARBA00022475"/>
    </source>
</evidence>
<dbReference type="InterPro" id="IPR055414">
    <property type="entry name" value="LRR_R13L4/SHOC2-like"/>
</dbReference>
<dbReference type="PROSITE" id="PS51450">
    <property type="entry name" value="LRR"/>
    <property type="match status" value="3"/>
</dbReference>
<dbReference type="InterPro" id="IPR001611">
    <property type="entry name" value="Leu-rich_rpt"/>
</dbReference>
<keyword evidence="17" id="KW-1185">Reference proteome</keyword>
<dbReference type="AlphaFoldDB" id="A0ABD3IGZ0"/>
<evidence type="ECO:0000256" key="10">
    <source>
        <dbReference type="ARBA" id="ARBA00023170"/>
    </source>
</evidence>
<dbReference type="InterPro" id="IPR032675">
    <property type="entry name" value="LRR_dom_sf"/>
</dbReference>
<comment type="caution">
    <text evidence="16">The sequence shown here is derived from an EMBL/GenBank/DDBJ whole genome shotgun (WGS) entry which is preliminary data.</text>
</comment>
<protein>
    <recommendedName>
        <fullName evidence="18">Leucine-rich repeat-containing N-terminal plant-type domain-containing protein</fullName>
    </recommendedName>
</protein>
<comment type="subcellular location">
    <subcellularLocation>
        <location evidence="1">Cell membrane</location>
        <topology evidence="1">Single-pass type I membrane protein</topology>
    </subcellularLocation>
</comment>
<dbReference type="FunFam" id="3.80.10.10:FF:000041">
    <property type="entry name" value="LRR receptor-like serine/threonine-protein kinase ERECTA"/>
    <property type="match status" value="1"/>
</dbReference>
<dbReference type="SUPFAM" id="SSF52058">
    <property type="entry name" value="L domain-like"/>
    <property type="match status" value="1"/>
</dbReference>
<evidence type="ECO:0000256" key="4">
    <source>
        <dbReference type="ARBA" id="ARBA00022614"/>
    </source>
</evidence>
<keyword evidence="4" id="KW-0433">Leucine-rich repeat</keyword>
<sequence length="1055" mass="118518">MAAQDSVKVLVLVSLLLILDNAYVCLCRNGNSSSICFEEERNALLQLRQSLSDPSHVLSSWNGEDCCRWIGLTCNRANGHVVKLQITSVNENPFLTAGESWVDEYKDVSFPRVFSTAGELTPSLLNLRYLSYLDLSGIFFEHAYMPKFIGSMKQLRYLDLSHSFDFAIVPHEWGNLTELEVLDLHGYYRTGAVDDFQWLSHLQALKYVDMSGIHVNKSGDLMQVISALPSLSHLSLSNCGLYNFHPGFDCLANSTALHLEYLDLSDNSLRGPIPSIPFQNMTSLEYLDLSVNSLGGGPIPSIPFQNMTSLRYLYLSLNSFNSSVPRWFNNLRSLVNLNLANNLLQSIEGGLFSFLREQLFLESLSLDANELHEEIFLVERSSSGLIGKNFKRLRISNNFLQGTLPDWLFHLKNLTVLDLSYNQLHGTIPSPYDWLCLRVLCLSGNQLTRNIPDAFGRLQFLSILDLSNNLLNGTIPQSLGQLQYLLSLDLSANSLRGTISKIHFSNLSKLWALDISNNHLAIKVDSDWIPPFNLQYMGMVSCKFGTEFPRWIRTQAGLTSLHLSNASILGSLPDWLGLMSLSHLNLSHNQINGSLSEFPSSLHELDYEFDLSHNQIYSLNLSHNQIYSLKPSHNQITDLEFPYSLYLDLSHNQINSFDLSPSQINESSEIFYNLYLDLSHNQINLLDLSCNFGSLSEVPPFLSLDLSHNQINSLDLSHNQINGSLLKFPFYQLDLSHNLISGPIPKDIGLAMPHSRTLNLNDNLLSGPIPTSICEMEHLYDLHLGRNELVGEIPTCWKESPKSIFDISSNKLSGVIPSSLGNLIGLTSLHLNNNRLQGGIPMTIKYCRDLRILDLGENKISGSVPHWIGPHFPLLQILRLRENIIDEGNPLSPPANTPTDYTQEHVEQVVKGVDLDYTTLDLKLMVNLDLSSNKLVGPILGELTLLSGLLLESLDLSNNHLSGTIPQSFSAFMSLTGAPRAPKEVANEEGKLEKVMFYIVIMLGFVTGFWAVVGSLEYKKNWRRAYFNFVDRKADMVYVIVAVKAAELRRRLRRV</sequence>
<evidence type="ECO:0000256" key="6">
    <source>
        <dbReference type="ARBA" id="ARBA00022729"/>
    </source>
</evidence>
<evidence type="ECO:0000256" key="9">
    <source>
        <dbReference type="ARBA" id="ARBA00023136"/>
    </source>
</evidence>
<feature type="domain" description="Leucine-rich repeat-containing N-terminal plant-type" evidence="14">
    <location>
        <begin position="39"/>
        <end position="75"/>
    </location>
</feature>
<comment type="similarity">
    <text evidence="2">Belongs to the RLP family.</text>
</comment>
<evidence type="ECO:0000256" key="8">
    <source>
        <dbReference type="ARBA" id="ARBA00022989"/>
    </source>
</evidence>
<evidence type="ECO:0000313" key="17">
    <source>
        <dbReference type="Proteomes" id="UP001634007"/>
    </source>
</evidence>
<feature type="transmembrane region" description="Helical" evidence="12">
    <location>
        <begin position="995"/>
        <end position="1016"/>
    </location>
</feature>
<dbReference type="PRINTS" id="PR00019">
    <property type="entry name" value="LEURICHRPT"/>
</dbReference>
<name>A0ABD3IGZ0_EUCGL</name>
<dbReference type="SMART" id="SM00369">
    <property type="entry name" value="LRR_TYP"/>
    <property type="match status" value="9"/>
</dbReference>
<reference evidence="16 17" key="1">
    <citation type="submission" date="2024-11" db="EMBL/GenBank/DDBJ databases">
        <title>Chromosome-level genome assembly of Eucalyptus globulus Labill. provides insights into its genome evolution.</title>
        <authorList>
            <person name="Li X."/>
        </authorList>
    </citation>
    <scope>NUCLEOTIDE SEQUENCE [LARGE SCALE GENOMIC DNA]</scope>
    <source>
        <strain evidence="16">CL2024</strain>
        <tissue evidence="16">Fresh tender leaves</tissue>
    </source>
</reference>
<feature type="chain" id="PRO_5044795436" description="Leucine-rich repeat-containing N-terminal plant-type domain-containing protein" evidence="13">
    <location>
        <begin position="28"/>
        <end position="1055"/>
    </location>
</feature>
<dbReference type="Proteomes" id="UP001634007">
    <property type="component" value="Unassembled WGS sequence"/>
</dbReference>
<evidence type="ECO:0000259" key="14">
    <source>
        <dbReference type="Pfam" id="PF08263"/>
    </source>
</evidence>
<evidence type="ECO:0000256" key="7">
    <source>
        <dbReference type="ARBA" id="ARBA00022737"/>
    </source>
</evidence>
<gene>
    <name evidence="16" type="ORF">ACJRO7_006159</name>
</gene>
<proteinExistence type="inferred from homology"/>
<dbReference type="Pfam" id="PF08263">
    <property type="entry name" value="LRRNT_2"/>
    <property type="match status" value="1"/>
</dbReference>
<evidence type="ECO:0000256" key="5">
    <source>
        <dbReference type="ARBA" id="ARBA00022692"/>
    </source>
</evidence>
<dbReference type="InterPro" id="IPR046956">
    <property type="entry name" value="RLP23-like"/>
</dbReference>
<evidence type="ECO:0000256" key="12">
    <source>
        <dbReference type="SAM" id="Phobius"/>
    </source>
</evidence>
<evidence type="ECO:0008006" key="18">
    <source>
        <dbReference type="Google" id="ProtNLM"/>
    </source>
</evidence>